<dbReference type="STRING" id="1384459.GL4_1439"/>
<dbReference type="AlphaFoldDB" id="A0A0A8K1Y2"/>
<proteinExistence type="predicted"/>
<accession>A0A0A8K1Y2</accession>
<dbReference type="HOGENOM" id="CLU_2917318_0_0_5"/>
<name>A0A0A8K1Y2_9HYPH</name>
<dbReference type="EMBL" id="AP014648">
    <property type="protein sequence ID" value="BAQ16895.1"/>
    <property type="molecule type" value="Genomic_DNA"/>
</dbReference>
<dbReference type="RefSeq" id="WP_045366018.1">
    <property type="nucleotide sequence ID" value="NZ_AP014648.1"/>
</dbReference>
<evidence type="ECO:0000313" key="1">
    <source>
        <dbReference type="EMBL" id="BAQ16895.1"/>
    </source>
</evidence>
<organism evidence="1 2">
    <name type="scientific">Methyloceanibacter caenitepidi</name>
    <dbReference type="NCBI Taxonomy" id="1384459"/>
    <lineage>
        <taxon>Bacteria</taxon>
        <taxon>Pseudomonadati</taxon>
        <taxon>Pseudomonadota</taxon>
        <taxon>Alphaproteobacteria</taxon>
        <taxon>Hyphomicrobiales</taxon>
        <taxon>Hyphomicrobiaceae</taxon>
        <taxon>Methyloceanibacter</taxon>
    </lineage>
</organism>
<reference evidence="1 2" key="1">
    <citation type="submission" date="2014-09" db="EMBL/GenBank/DDBJ databases">
        <title>Genome sequencing of Methyloceanibacter caenitepidi Gela4.</title>
        <authorList>
            <person name="Takeuchi M."/>
            <person name="Susumu S."/>
            <person name="Kamagata Y."/>
            <person name="Oshima K."/>
            <person name="Hattori M."/>
            <person name="Iwasaki W."/>
        </authorList>
    </citation>
    <scope>NUCLEOTIDE SEQUENCE [LARGE SCALE GENOMIC DNA]</scope>
    <source>
        <strain evidence="1 2">Gela4</strain>
    </source>
</reference>
<dbReference type="KEGG" id="mcg:GL4_1439"/>
<evidence type="ECO:0000313" key="2">
    <source>
        <dbReference type="Proteomes" id="UP000031643"/>
    </source>
</evidence>
<protein>
    <submittedName>
        <fullName evidence="1">Uncharacterized protein</fullName>
    </submittedName>
</protein>
<dbReference type="Proteomes" id="UP000031643">
    <property type="component" value="Chromosome"/>
</dbReference>
<keyword evidence="2" id="KW-1185">Reference proteome</keyword>
<sequence>MSESTQQFVRAKVDEFRRSVEAKRKDERMEFILQELVVQLMYLNGEAGDIVGNLDLIAEKG</sequence>
<gene>
    <name evidence="1" type="ORF">GL4_1439</name>
</gene>